<keyword evidence="3" id="KW-1185">Reference proteome</keyword>
<accession>A0A8H4Q489</accession>
<protein>
    <submittedName>
        <fullName evidence="2">Putative heat-labile enterotoxin</fullName>
    </submittedName>
</protein>
<organism evidence="2 3">
    <name type="scientific">Ophiocordyceps camponoti-floridani</name>
    <dbReference type="NCBI Taxonomy" id="2030778"/>
    <lineage>
        <taxon>Eukaryota</taxon>
        <taxon>Fungi</taxon>
        <taxon>Dikarya</taxon>
        <taxon>Ascomycota</taxon>
        <taxon>Pezizomycotina</taxon>
        <taxon>Sordariomycetes</taxon>
        <taxon>Hypocreomycetidae</taxon>
        <taxon>Hypocreales</taxon>
        <taxon>Ophiocordycipitaceae</taxon>
        <taxon>Ophiocordyceps</taxon>
    </lineage>
</organism>
<proteinExistence type="predicted"/>
<gene>
    <name evidence="2" type="ORF">GQ602_004702</name>
</gene>
<sequence>MNHPVFQNFRLTVGLTATYLRITALAPALKEAAKASGINAGAINMKFKTAALKTGIVASKPLYVDFIFNLPFYVQRLRHIDWNHTTVPDVIEDVTSIVPIMRCTTKVVAAHATQRMNLEMVIDTPFCLVGDALLFTGWTWTFPLALLVMSIRRTIQTVFVGIRGFAAVRERQKSVEQLREERTKGWNEVVEKLADRVLSDEFKTQVVDLFTPVFQSVTYSTSELARNLLDEVFVFERKGRAIDGASGFKADLEDLNLLGCEQLNARAHVFAIAAQEQLRIDIQKAATLFDEEFFAEYKRVGVGDQKDEYAWCPPNSTAGRALVRMGLKEAWHPATVPEYLEEVSKSVREQALFSEDDPLQKFREILQAKSGKSVQNITDEAIATIYPRDPHDCSDRLWGSSRKALASVMSQAVDIVDNLVDCSDEVMGSDPHVMRKVASGQVRCGNATHDWSWLEKNNVEECQTSDSGERLCQTWVPDSMEPEAYQRAERSGILDMREPEEIDLQRPLQLDIINCRGRSLGNIEVQQKRIRRGLIGCAVENEVWYWSHNRLRHCKQGLLECDSWDADKLPNSARLSGIEAGILTDTKEAWSATEVIDCSVTGLFKNLTLLAEVEEGRIACRAADGKWLWSGTTLLHCKHDEACQILPDGEVPPEVEDAAIKAGAMSQIPQNLTDCHDEFFTSGKALDEDFRKGRVGCGYETDYWVWNEDRLWNCHGGLRKPCGEYSTGEALDKTQWPKFKMPAAVEDCRTISMDERKAKSSLMWWEDLGCGSPRDFWFWNDEKIRHCRKGADNSPLQCSIYDVDDERIKGQAEAAGLMTNRPKPRGSQTSPRPFRWATKPYWVSSCSTVGEKEVLEMRQGKLACGSRQRHWGWKDGLNWQCQSREGGLQCATYETVSDSMMEEMAKVGLVTNSSDDAAFRIRDCKRLPKDEMDRHFDEMWAGKLGCGHTRDYWRWTASLTLSYRNGLTQGGGDPSADWKIEPHDEDNNERTQDAQRRAASYGIVSSFKYPSEGSFGIIDCNHLPPERMKKNEDMMWKGNWACRGDPGFYWRWIGPETLMRCPDDAVESRSCVFANIPHFSRPDEKSKQLINEASASGIVTDTRSRIGGDDVEIYKAPPNTPHGSTWHMLFGQKRKW</sequence>
<dbReference type="OrthoDB" id="4926238at2759"/>
<evidence type="ECO:0000313" key="3">
    <source>
        <dbReference type="Proteomes" id="UP000562929"/>
    </source>
</evidence>
<feature type="region of interest" description="Disordered" evidence="1">
    <location>
        <begin position="970"/>
        <end position="995"/>
    </location>
</feature>
<name>A0A8H4Q489_9HYPO</name>
<evidence type="ECO:0000256" key="1">
    <source>
        <dbReference type="SAM" id="MobiDB-lite"/>
    </source>
</evidence>
<dbReference type="Proteomes" id="UP000562929">
    <property type="component" value="Unassembled WGS sequence"/>
</dbReference>
<reference evidence="2 3" key="1">
    <citation type="journal article" date="2020" name="G3 (Bethesda)">
        <title>Genetic Underpinnings of Host Manipulation by Ophiocordyceps as Revealed by Comparative Transcriptomics.</title>
        <authorList>
            <person name="Will I."/>
            <person name="Das B."/>
            <person name="Trinh T."/>
            <person name="Brachmann A."/>
            <person name="Ohm R.A."/>
            <person name="de Bekker C."/>
        </authorList>
    </citation>
    <scope>NUCLEOTIDE SEQUENCE [LARGE SCALE GENOMIC DNA]</scope>
    <source>
        <strain evidence="2 3">EC05</strain>
    </source>
</reference>
<dbReference type="AlphaFoldDB" id="A0A8H4Q489"/>
<evidence type="ECO:0000313" key="2">
    <source>
        <dbReference type="EMBL" id="KAF4585397.1"/>
    </source>
</evidence>
<dbReference type="EMBL" id="JAACLJ010000005">
    <property type="protein sequence ID" value="KAF4585397.1"/>
    <property type="molecule type" value="Genomic_DNA"/>
</dbReference>
<comment type="caution">
    <text evidence="2">The sequence shown here is derived from an EMBL/GenBank/DDBJ whole genome shotgun (WGS) entry which is preliminary data.</text>
</comment>